<dbReference type="PANTHER" id="PTHR33393">
    <property type="entry name" value="POLYGLUTAMINE SYNTHESIS ACCESSORY PROTEIN RV0574C-RELATED"/>
    <property type="match status" value="1"/>
</dbReference>
<name>Q6MJD4_BDEBA</name>
<dbReference type="CDD" id="cd07381">
    <property type="entry name" value="MPP_CapA"/>
    <property type="match status" value="1"/>
</dbReference>
<keyword evidence="5" id="KW-1185">Reference proteome</keyword>
<protein>
    <submittedName>
        <fullName evidence="4">Putative capsule biosynthesis protein</fullName>
    </submittedName>
</protein>
<dbReference type="PANTHER" id="PTHR33393:SF12">
    <property type="entry name" value="CAPSULE BIOSYNTHESIS PROTEIN CAPA"/>
    <property type="match status" value="1"/>
</dbReference>
<comment type="similarity">
    <text evidence="1">Belongs to the CapA family.</text>
</comment>
<sequence>MVSMQRHHLILLLFSLFFIQTSQALAAPQVRFQTECQDGQERIGLSFVGDILVHEALYRAVVNGTQHFNQIWRRTDPLMSKAHFSVGNLEGPAALGVDKRGKDHGDVGFIYDEVVYSGSNFSFNYHPRILSDLYRSGYDLLTVANNHSLDRSWLGIDKTIRAARNVGIPTVGIRMSSERSGAFHHIASIGGFRVAFLGCTEMSNGHKDSKDQVLFCYKNPDKMVELIKNITSDSSVDALILLPHWGQEYKHSPDSRQKAFARRYLEAGVTAILGSHPHVLQPWEKYVTKDGRETLVAYSLGNFVAGQAGLARKTGLVVYLGLARTAGRVKIFGASYTPTYREGTEIYPVTKNQEVFDHVASMYGKERRLDVAGDLMSHLCLKNE</sequence>
<dbReference type="InterPro" id="IPR029052">
    <property type="entry name" value="Metallo-depent_PP-like"/>
</dbReference>
<dbReference type="HOGENOM" id="CLU_038823_0_2_7"/>
<evidence type="ECO:0000313" key="4">
    <source>
        <dbReference type="EMBL" id="CAE80626.1"/>
    </source>
</evidence>
<evidence type="ECO:0000259" key="3">
    <source>
        <dbReference type="SMART" id="SM00854"/>
    </source>
</evidence>
<dbReference type="Proteomes" id="UP000008080">
    <property type="component" value="Chromosome"/>
</dbReference>
<reference evidence="4 5" key="1">
    <citation type="journal article" date="2004" name="Science">
        <title>A predator unmasked: life cycle of Bdellovibrio bacteriovorus from a genomic perspective.</title>
        <authorList>
            <person name="Rendulic S."/>
            <person name="Jagtap P."/>
            <person name="Rosinus A."/>
            <person name="Eppinger M."/>
            <person name="Baar C."/>
            <person name="Lanz C."/>
            <person name="Keller H."/>
            <person name="Lambert C."/>
            <person name="Evans K.J."/>
            <person name="Goesmann A."/>
            <person name="Meyer F."/>
            <person name="Sockett R.E."/>
            <person name="Schuster S.C."/>
        </authorList>
    </citation>
    <scope>NUCLEOTIDE SEQUENCE [LARGE SCALE GENOMIC DNA]</scope>
    <source>
        <strain evidence="5">ATCC 15356 / DSM 50701 / NCIMB 9529 / HD100</strain>
    </source>
</reference>
<organism evidence="4 5">
    <name type="scientific">Bdellovibrio bacteriovorus (strain ATCC 15356 / DSM 50701 / NCIMB 9529 / HD100)</name>
    <dbReference type="NCBI Taxonomy" id="264462"/>
    <lineage>
        <taxon>Bacteria</taxon>
        <taxon>Pseudomonadati</taxon>
        <taxon>Bdellovibrionota</taxon>
        <taxon>Bdellovibrionia</taxon>
        <taxon>Bdellovibrionales</taxon>
        <taxon>Pseudobdellovibrionaceae</taxon>
        <taxon>Bdellovibrio</taxon>
    </lineage>
</organism>
<dbReference type="InterPro" id="IPR019079">
    <property type="entry name" value="Capsule_synth_CapA"/>
</dbReference>
<feature type="domain" description="Capsule synthesis protein CapA" evidence="3">
    <location>
        <begin position="44"/>
        <end position="307"/>
    </location>
</feature>
<evidence type="ECO:0000313" key="5">
    <source>
        <dbReference type="Proteomes" id="UP000008080"/>
    </source>
</evidence>
<dbReference type="STRING" id="264462.Bd2845"/>
<keyword evidence="2" id="KW-0732">Signal</keyword>
<dbReference type="SUPFAM" id="SSF56300">
    <property type="entry name" value="Metallo-dependent phosphatases"/>
    <property type="match status" value="1"/>
</dbReference>
<feature type="chain" id="PRO_5004276594" evidence="2">
    <location>
        <begin position="27"/>
        <end position="384"/>
    </location>
</feature>
<dbReference type="EMBL" id="BX842653">
    <property type="protein sequence ID" value="CAE80626.1"/>
    <property type="molecule type" value="Genomic_DNA"/>
</dbReference>
<proteinExistence type="inferred from homology"/>
<dbReference type="AlphaFoldDB" id="Q6MJD4"/>
<evidence type="ECO:0000256" key="2">
    <source>
        <dbReference type="SAM" id="SignalP"/>
    </source>
</evidence>
<gene>
    <name evidence="4" type="ordered locus">Bd2845</name>
</gene>
<dbReference type="Pfam" id="PF09587">
    <property type="entry name" value="PGA_cap"/>
    <property type="match status" value="1"/>
</dbReference>
<accession>Q6MJD4</accession>
<dbReference type="KEGG" id="bba:Bd2845"/>
<dbReference type="InterPro" id="IPR052169">
    <property type="entry name" value="CW_Biosynth-Accessory"/>
</dbReference>
<dbReference type="eggNOG" id="COG2843">
    <property type="taxonomic scope" value="Bacteria"/>
</dbReference>
<dbReference type="SMART" id="SM00854">
    <property type="entry name" value="PGA_cap"/>
    <property type="match status" value="1"/>
</dbReference>
<feature type="signal peptide" evidence="2">
    <location>
        <begin position="1"/>
        <end position="26"/>
    </location>
</feature>
<evidence type="ECO:0000256" key="1">
    <source>
        <dbReference type="ARBA" id="ARBA00005662"/>
    </source>
</evidence>
<dbReference type="Gene3D" id="3.60.21.10">
    <property type="match status" value="1"/>
</dbReference>